<name>A0A3B0MSI1_THEAN</name>
<dbReference type="VEuPathDB" id="PiroplasmaDB:TA18345"/>
<gene>
    <name evidence="3" type="ORF">TAT_000292600</name>
    <name evidence="2" type="ORF">TAV_000292700</name>
</gene>
<organism evidence="2">
    <name type="scientific">Theileria annulata</name>
    <dbReference type="NCBI Taxonomy" id="5874"/>
    <lineage>
        <taxon>Eukaryota</taxon>
        <taxon>Sar</taxon>
        <taxon>Alveolata</taxon>
        <taxon>Apicomplexa</taxon>
        <taxon>Aconoidasida</taxon>
        <taxon>Piroplasmida</taxon>
        <taxon>Theileriidae</taxon>
        <taxon>Theileria</taxon>
    </lineage>
</organism>
<evidence type="ECO:0000256" key="1">
    <source>
        <dbReference type="SAM" id="MobiDB-lite"/>
    </source>
</evidence>
<evidence type="ECO:0000313" key="2">
    <source>
        <dbReference type="EMBL" id="SVP93127.1"/>
    </source>
</evidence>
<dbReference type="EMBL" id="UIVS01000003">
    <property type="protein sequence ID" value="SVP93127.1"/>
    <property type="molecule type" value="Genomic_DNA"/>
</dbReference>
<protein>
    <submittedName>
        <fullName evidence="2">Uncharacterized protein</fullName>
    </submittedName>
</protein>
<feature type="compositionally biased region" description="Polar residues" evidence="1">
    <location>
        <begin position="299"/>
        <end position="313"/>
    </location>
</feature>
<evidence type="ECO:0000313" key="3">
    <source>
        <dbReference type="EMBL" id="SVP93931.1"/>
    </source>
</evidence>
<sequence length="612" mass="70815">MELEKYINELILDNVRYFELVKITIHTSIRKSYIIIGDKNIYFTTCDLSIIKNGKINYSTINDIIINCGIITIKLYQNLLIPQNNIINTLNGSNNITNGSSVKDITNGIHIPGKGDTSTLGKGANSMGMKCTTNDPTGPSTVTPGKGANSMGMECTTTNNMKNESNIGIYEIIIESPDYMKLYNNLIISRNTFNILKNYQILENNIKIDYKNNFLPFYKYKKIIIDDYYIFLKNTYKVTTLNGKNYKKYEDDRGIDMTIIIYDSKFINNSTYNIYNTTRKFLPQHNTNTNTNIKDTNTGIEDTNTNTGIEDTNTNTGIEDTNIKVAPFGDKVAPLGAVGTTVGRIIYDDYYFKKMNLNCDISKWLYIPPLLDKYQDIEITFKLKNNLNIFNEFNVIVNSLTSSNNTFFIDKNLIKIKIDKLNMNFNYYKEIFLNYKLHISYFNLIKSFIGSLLKLLPINTDLIYKLNVDISDEPMEYISQILSLQKNLDIMEENKFLMKLADFITYTIDNFIISEMNLLNMIVRNSNERVIKILYFLMHFRSIDFNLKYTNNSIENILKYYNNNQLDINWDNLTFNYYTTSRLIEEGLFNIKLINTEYFYSITVLAPAAPIS</sequence>
<dbReference type="AlphaFoldDB" id="A0A3B0MSI1"/>
<proteinExistence type="predicted"/>
<feature type="region of interest" description="Disordered" evidence="1">
    <location>
        <begin position="286"/>
        <end position="313"/>
    </location>
</feature>
<feature type="compositionally biased region" description="Low complexity" evidence="1">
    <location>
        <begin position="286"/>
        <end position="298"/>
    </location>
</feature>
<accession>A0A3B0MSI1</accession>
<reference evidence="2" key="1">
    <citation type="submission" date="2018-07" db="EMBL/GenBank/DDBJ databases">
        <authorList>
            <person name="Quirk P.G."/>
            <person name="Krulwich T.A."/>
        </authorList>
    </citation>
    <scope>NUCLEOTIDE SEQUENCE</scope>
    <source>
        <strain evidence="2">Anand</strain>
    </source>
</reference>
<dbReference type="EMBL" id="UIVT01000003">
    <property type="protein sequence ID" value="SVP93931.1"/>
    <property type="molecule type" value="Genomic_DNA"/>
</dbReference>